<dbReference type="PANTHER" id="PTHR36304">
    <property type="entry name" value="DOMAIN GTPASE-ACTIVATING PROTEIN, PUTATIVE-RELATED-RELATED"/>
    <property type="match status" value="1"/>
</dbReference>
<dbReference type="Pfam" id="PF00072">
    <property type="entry name" value="Response_reg"/>
    <property type="match status" value="1"/>
</dbReference>
<keyword evidence="1" id="KW-0597">Phosphoprotein</keyword>
<keyword evidence="4" id="KW-1185">Reference proteome</keyword>
<reference evidence="3 4" key="1">
    <citation type="submission" date="2019-04" db="EMBL/GenBank/DDBJ databases">
        <title>Geobacter oryzae sp. nov., ferric-reducing bacteria isolated from paddy soil.</title>
        <authorList>
            <person name="Xu Z."/>
            <person name="Masuda Y."/>
            <person name="Itoh H."/>
            <person name="Senoo K."/>
        </authorList>
    </citation>
    <scope>NUCLEOTIDE SEQUENCE [LARGE SCALE GENOMIC DNA]</scope>
    <source>
        <strain evidence="3 4">Red111</strain>
    </source>
</reference>
<dbReference type="EMBL" id="SRSC01000001">
    <property type="protein sequence ID" value="TGU73929.1"/>
    <property type="molecule type" value="Genomic_DNA"/>
</dbReference>
<dbReference type="SUPFAM" id="SSF55781">
    <property type="entry name" value="GAF domain-like"/>
    <property type="match status" value="1"/>
</dbReference>
<dbReference type="InterPro" id="IPR029016">
    <property type="entry name" value="GAF-like_dom_sf"/>
</dbReference>
<evidence type="ECO:0000313" key="3">
    <source>
        <dbReference type="EMBL" id="TGU73929.1"/>
    </source>
</evidence>
<dbReference type="InterPro" id="IPR001789">
    <property type="entry name" value="Sig_transdc_resp-reg_receiver"/>
</dbReference>
<proteinExistence type="predicted"/>
<dbReference type="PANTHER" id="PTHR36304:SF4">
    <property type="entry name" value="DUF4388 DOMAIN-CONTAINING PROTEIN"/>
    <property type="match status" value="1"/>
</dbReference>
<evidence type="ECO:0000313" key="4">
    <source>
        <dbReference type="Proteomes" id="UP000306416"/>
    </source>
</evidence>
<protein>
    <submittedName>
        <fullName evidence="3">Response regulator</fullName>
    </submittedName>
</protein>
<evidence type="ECO:0000259" key="2">
    <source>
        <dbReference type="PROSITE" id="PS50110"/>
    </source>
</evidence>
<accession>A0A4S1CJT6</accession>
<dbReference type="Proteomes" id="UP000306416">
    <property type="component" value="Unassembled WGS sequence"/>
</dbReference>
<organism evidence="3 4">
    <name type="scientific">Geomonas terrae</name>
    <dbReference type="NCBI Taxonomy" id="2562681"/>
    <lineage>
        <taxon>Bacteria</taxon>
        <taxon>Pseudomonadati</taxon>
        <taxon>Thermodesulfobacteriota</taxon>
        <taxon>Desulfuromonadia</taxon>
        <taxon>Geobacterales</taxon>
        <taxon>Geobacteraceae</taxon>
        <taxon>Geomonas</taxon>
    </lineage>
</organism>
<evidence type="ECO:0000256" key="1">
    <source>
        <dbReference type="PROSITE-ProRule" id="PRU00169"/>
    </source>
</evidence>
<dbReference type="InterPro" id="IPR011006">
    <property type="entry name" value="CheY-like_superfamily"/>
</dbReference>
<dbReference type="InterPro" id="IPR025497">
    <property type="entry name" value="PatA-like_N"/>
</dbReference>
<dbReference type="CDD" id="cd00156">
    <property type="entry name" value="REC"/>
    <property type="match status" value="1"/>
</dbReference>
<dbReference type="Gene3D" id="3.30.450.40">
    <property type="match status" value="1"/>
</dbReference>
<dbReference type="SMART" id="SM00448">
    <property type="entry name" value="REC"/>
    <property type="match status" value="1"/>
</dbReference>
<comment type="caution">
    <text evidence="3">The sequence shown here is derived from an EMBL/GenBank/DDBJ whole genome shotgun (WGS) entry which is preliminary data.</text>
</comment>
<dbReference type="GO" id="GO:0000160">
    <property type="term" value="P:phosphorelay signal transduction system"/>
    <property type="evidence" value="ECO:0007669"/>
    <property type="project" value="InterPro"/>
</dbReference>
<dbReference type="RefSeq" id="WP_135868274.1">
    <property type="nucleotide sequence ID" value="NZ_SRSC01000001.1"/>
</dbReference>
<feature type="modified residue" description="4-aspartylphosphate" evidence="1">
    <location>
        <position position="294"/>
    </location>
</feature>
<dbReference type="PROSITE" id="PS50110">
    <property type="entry name" value="RESPONSE_REGULATORY"/>
    <property type="match status" value="1"/>
</dbReference>
<name>A0A4S1CJT6_9BACT</name>
<sequence>MSLVGNLEDLGLGEILQIVSLSRRSGVLTLQSRGREARVLFRSGQVIRAISSTFQQNIGEVLIQQGVIDLGTLKRALSIQADEGYTQLLGAIMVDRFNVSADAIETVVREQIENVVYSLFAWAEGTFEFELQEIGEGDSARLDPVQFMLQQGLNPQYLAMEGSRIIDEQRHRGESGEEHDEAVAHDESVDFAFDLLQEPEPSPPASPLFPPDVPAFQEEPPAAPIHAAPREQITATTAGKPLVLVDDDPATLAALTDLLTAQGFRVEGMDRGEDALIRVDSLYRDGVRPTVLVDLIMPRMDGTGILGGLELLELVRNNFPELPLLGFSDFPNDEAQRKMRTLGIPLLMKPSKGDLDDALDIFAPRLQKALESLAAGEDAAFTSVNIGDELRLEMGEEPALSAPQVSQSTGISQLRGMLEELNNPQLGGGIILLVLRFAAEFVNRAVVLLVKKETIQGLGQFGLQDRDGSADARVRSLSIPRGEQSLFTQVLETRFPVKGGVDASVWSHHFLEQLGGGRPAEYFVGPIVSEGKVVAVLYGDNLPEDKPVGDTDSLEIFLSQAGIAMEKALLQRRLQEQGRGEM</sequence>
<gene>
    <name evidence="3" type="ORF">E4633_00185</name>
</gene>
<dbReference type="Pfam" id="PF14332">
    <property type="entry name" value="DUF4388"/>
    <property type="match status" value="1"/>
</dbReference>
<feature type="domain" description="Response regulatory" evidence="2">
    <location>
        <begin position="241"/>
        <end position="364"/>
    </location>
</feature>
<dbReference type="Gene3D" id="3.40.50.2300">
    <property type="match status" value="1"/>
</dbReference>
<dbReference type="SUPFAM" id="SSF52172">
    <property type="entry name" value="CheY-like"/>
    <property type="match status" value="1"/>
</dbReference>
<dbReference type="AlphaFoldDB" id="A0A4S1CJT6"/>